<dbReference type="EMBL" id="BAAAPY010000001">
    <property type="protein sequence ID" value="GAA2069039.1"/>
    <property type="molecule type" value="Genomic_DNA"/>
</dbReference>
<dbReference type="InterPro" id="IPR023393">
    <property type="entry name" value="START-like_dom_sf"/>
</dbReference>
<name>A0ABN2VQQ5_9ACTN</name>
<reference evidence="1 2" key="1">
    <citation type="journal article" date="2019" name="Int. J. Syst. Evol. Microbiol.">
        <title>The Global Catalogue of Microorganisms (GCM) 10K type strain sequencing project: providing services to taxonomists for standard genome sequencing and annotation.</title>
        <authorList>
            <consortium name="The Broad Institute Genomics Platform"/>
            <consortium name="The Broad Institute Genome Sequencing Center for Infectious Disease"/>
            <person name="Wu L."/>
            <person name="Ma J."/>
        </authorList>
    </citation>
    <scope>NUCLEOTIDE SEQUENCE [LARGE SCALE GENOMIC DNA]</scope>
    <source>
        <strain evidence="1 2">JCM 15749</strain>
    </source>
</reference>
<dbReference type="Proteomes" id="UP001501480">
    <property type="component" value="Unassembled WGS sequence"/>
</dbReference>
<evidence type="ECO:0000313" key="1">
    <source>
        <dbReference type="EMBL" id="GAA2069039.1"/>
    </source>
</evidence>
<proteinExistence type="predicted"/>
<dbReference type="SUPFAM" id="SSF55961">
    <property type="entry name" value="Bet v1-like"/>
    <property type="match status" value="1"/>
</dbReference>
<sequence>MVREVPLTAEEAFTRLTDWSRHGDHVPLTKVHAVNGGILARTGIGPLGFDDPMRIVDWDPPRRFRLEKQGRVVTGWAEVTVTPLDLGSRVEWREVAHTTGVPKAFARAERAVGRMLFSRVIDGLLRT</sequence>
<organism evidence="1 2">
    <name type="scientific">Aeromicrobium halocynthiae</name>
    <dbReference type="NCBI Taxonomy" id="560557"/>
    <lineage>
        <taxon>Bacteria</taxon>
        <taxon>Bacillati</taxon>
        <taxon>Actinomycetota</taxon>
        <taxon>Actinomycetes</taxon>
        <taxon>Propionibacteriales</taxon>
        <taxon>Nocardioidaceae</taxon>
        <taxon>Aeromicrobium</taxon>
    </lineage>
</organism>
<protein>
    <recommendedName>
        <fullName evidence="3">SRPBCC family protein</fullName>
    </recommendedName>
</protein>
<evidence type="ECO:0000313" key="2">
    <source>
        <dbReference type="Proteomes" id="UP001501480"/>
    </source>
</evidence>
<comment type="caution">
    <text evidence="1">The sequence shown here is derived from an EMBL/GenBank/DDBJ whole genome shotgun (WGS) entry which is preliminary data.</text>
</comment>
<accession>A0ABN2VQQ5</accession>
<dbReference type="Pfam" id="PF10604">
    <property type="entry name" value="Polyketide_cyc2"/>
    <property type="match status" value="1"/>
</dbReference>
<keyword evidence="2" id="KW-1185">Reference proteome</keyword>
<dbReference type="InterPro" id="IPR019587">
    <property type="entry name" value="Polyketide_cyclase/dehydratase"/>
</dbReference>
<gene>
    <name evidence="1" type="ORF">GCM10009821_01460</name>
</gene>
<evidence type="ECO:0008006" key="3">
    <source>
        <dbReference type="Google" id="ProtNLM"/>
    </source>
</evidence>
<dbReference type="Gene3D" id="3.30.530.20">
    <property type="match status" value="1"/>
</dbReference>